<dbReference type="GO" id="GO:0000287">
    <property type="term" value="F:magnesium ion binding"/>
    <property type="evidence" value="ECO:0007669"/>
    <property type="project" value="TreeGrafter"/>
</dbReference>
<dbReference type="Gene3D" id="1.20.1440.100">
    <property type="entry name" value="SG protein - dephosphorylation function"/>
    <property type="match status" value="1"/>
</dbReference>
<dbReference type="PANTHER" id="PTHR43344:SF14">
    <property type="entry name" value="HAD-IB FAMILY HYDROLASE"/>
    <property type="match status" value="1"/>
</dbReference>
<dbReference type="NCBIfam" id="TIGR01490">
    <property type="entry name" value="HAD-SF-IB-hyp1"/>
    <property type="match status" value="1"/>
</dbReference>
<protein>
    <submittedName>
        <fullName evidence="1">HAD superfamily hydrolase (TIGR01490 family)</fullName>
    </submittedName>
</protein>
<sequence length="205" mass="22236">MNLALFDFDGTLTTRETFPDFLAFAAPPARVAAGRIALAPLYVGYKAGLVSGCRIRAAAIGFAFRGVSAARVAAAGERFAAQVLPGLLRAAAMERLAWHRARGDCVAVVSGGLELFLAPWCRRHGLALIGSRLAVREGYLTGRYLGAQCVGEEKARRVREAFALAGFPRVYAYGDTHEDHALLRLAHEPWYRWQPWREAAAPAPG</sequence>
<evidence type="ECO:0000313" key="1">
    <source>
        <dbReference type="EMBL" id="PWK92397.1"/>
    </source>
</evidence>
<dbReference type="InterPro" id="IPR050582">
    <property type="entry name" value="HAD-like_SerB"/>
</dbReference>
<dbReference type="OrthoDB" id="9784466at2"/>
<organism evidence="1 2">
    <name type="scientific">Fulvimonas soli</name>
    <dbReference type="NCBI Taxonomy" id="155197"/>
    <lineage>
        <taxon>Bacteria</taxon>
        <taxon>Pseudomonadati</taxon>
        <taxon>Pseudomonadota</taxon>
        <taxon>Gammaproteobacteria</taxon>
        <taxon>Lysobacterales</taxon>
        <taxon>Rhodanobacteraceae</taxon>
        <taxon>Fulvimonas</taxon>
    </lineage>
</organism>
<dbReference type="GO" id="GO:0006564">
    <property type="term" value="P:L-serine biosynthetic process"/>
    <property type="evidence" value="ECO:0007669"/>
    <property type="project" value="TreeGrafter"/>
</dbReference>
<dbReference type="InterPro" id="IPR036412">
    <property type="entry name" value="HAD-like_sf"/>
</dbReference>
<dbReference type="PANTHER" id="PTHR43344">
    <property type="entry name" value="PHOSPHOSERINE PHOSPHATASE"/>
    <property type="match status" value="1"/>
</dbReference>
<dbReference type="Proteomes" id="UP000245812">
    <property type="component" value="Unassembled WGS sequence"/>
</dbReference>
<dbReference type="InterPro" id="IPR006385">
    <property type="entry name" value="HAD_hydro_SerB1"/>
</dbReference>
<reference evidence="1 2" key="1">
    <citation type="submission" date="2018-05" db="EMBL/GenBank/DDBJ databases">
        <title>Genomic Encyclopedia of Type Strains, Phase IV (KMG-IV): sequencing the most valuable type-strain genomes for metagenomic binning, comparative biology and taxonomic classification.</title>
        <authorList>
            <person name="Goeker M."/>
        </authorList>
    </citation>
    <scope>NUCLEOTIDE SEQUENCE [LARGE SCALE GENOMIC DNA]</scope>
    <source>
        <strain evidence="1 2">DSM 14263</strain>
    </source>
</reference>
<dbReference type="Pfam" id="PF12710">
    <property type="entry name" value="HAD"/>
    <property type="match status" value="1"/>
</dbReference>
<keyword evidence="2" id="KW-1185">Reference proteome</keyword>
<dbReference type="AlphaFoldDB" id="A0A316IFJ1"/>
<dbReference type="EMBL" id="QGHC01000002">
    <property type="protein sequence ID" value="PWK92397.1"/>
    <property type="molecule type" value="Genomic_DNA"/>
</dbReference>
<name>A0A316IFJ1_9GAMM</name>
<dbReference type="GO" id="GO:0005737">
    <property type="term" value="C:cytoplasm"/>
    <property type="evidence" value="ECO:0007669"/>
    <property type="project" value="TreeGrafter"/>
</dbReference>
<dbReference type="CDD" id="cd02612">
    <property type="entry name" value="HAD_PGPPase"/>
    <property type="match status" value="1"/>
</dbReference>
<dbReference type="Gene3D" id="3.40.50.1000">
    <property type="entry name" value="HAD superfamily/HAD-like"/>
    <property type="match status" value="1"/>
</dbReference>
<evidence type="ECO:0000313" key="2">
    <source>
        <dbReference type="Proteomes" id="UP000245812"/>
    </source>
</evidence>
<accession>A0A316IFJ1</accession>
<keyword evidence="1" id="KW-0378">Hydrolase</keyword>
<comment type="caution">
    <text evidence="1">The sequence shown here is derived from an EMBL/GenBank/DDBJ whole genome shotgun (WGS) entry which is preliminary data.</text>
</comment>
<proteinExistence type="predicted"/>
<dbReference type="GO" id="GO:0036424">
    <property type="term" value="F:L-phosphoserine phosphatase activity"/>
    <property type="evidence" value="ECO:0007669"/>
    <property type="project" value="TreeGrafter"/>
</dbReference>
<dbReference type="InterPro" id="IPR023214">
    <property type="entry name" value="HAD_sf"/>
</dbReference>
<dbReference type="RefSeq" id="WP_109722239.1">
    <property type="nucleotide sequence ID" value="NZ_MSZV01000094.1"/>
</dbReference>
<gene>
    <name evidence="1" type="ORF">C7456_102131</name>
</gene>
<dbReference type="SUPFAM" id="SSF56784">
    <property type="entry name" value="HAD-like"/>
    <property type="match status" value="1"/>
</dbReference>
<dbReference type="NCBIfam" id="TIGR01488">
    <property type="entry name" value="HAD-SF-IB"/>
    <property type="match status" value="1"/>
</dbReference>